<dbReference type="Proteomes" id="UP001143674">
    <property type="component" value="Unassembled WGS sequence"/>
</dbReference>
<gene>
    <name evidence="1" type="ORF">LBW55_09180</name>
</gene>
<accession>A0AAE3T379</accession>
<dbReference type="RefSeq" id="WP_184851456.1">
    <property type="nucleotide sequence ID" value="NZ_JABZEH010000002.1"/>
</dbReference>
<comment type="caution">
    <text evidence="1">The sequence shown here is derived from an EMBL/GenBank/DDBJ whole genome shotgun (WGS) entry which is preliminary data.</text>
</comment>
<evidence type="ECO:0000313" key="2">
    <source>
        <dbReference type="Proteomes" id="UP001143674"/>
    </source>
</evidence>
<organism evidence="1 2">
    <name type="scientific">Ralstonia solanacearum</name>
    <name type="common">Pseudomonas solanacearum</name>
    <dbReference type="NCBI Taxonomy" id="305"/>
    <lineage>
        <taxon>Bacteria</taxon>
        <taxon>Pseudomonadati</taxon>
        <taxon>Pseudomonadota</taxon>
        <taxon>Betaproteobacteria</taxon>
        <taxon>Burkholderiales</taxon>
        <taxon>Burkholderiaceae</taxon>
        <taxon>Ralstonia</taxon>
        <taxon>Ralstonia solanacearum species complex</taxon>
    </lineage>
</organism>
<proteinExistence type="predicted"/>
<name>A0AAE3T379_RALSL</name>
<sequence>MTEHRTQPLNRQSLLDELAFVSSKLMLAGIREAQVSFGWDCNLSIDDMWQARSVSVDGIQAFVRQAEQAGIVEVGRGDIFVESQGFCFTLCHECDAHVEGAADLVREMVERWGRLGYQPYEGKQQP</sequence>
<dbReference type="EMBL" id="JAIVEX010000004">
    <property type="protein sequence ID" value="MDB0521784.1"/>
    <property type="molecule type" value="Genomic_DNA"/>
</dbReference>
<reference evidence="1" key="1">
    <citation type="submission" date="2021-09" db="EMBL/GenBank/DDBJ databases">
        <title>Genomic analysis of Ralstonia spp.</title>
        <authorList>
            <person name="Aburjaile F."/>
            <person name="Ariute J.C."/>
            <person name="Pais A.K.L."/>
            <person name="Albuquerque G.M.R."/>
            <person name="Silva A.M.F."/>
            <person name="Brenig B."/>
            <person name="Azevedo V."/>
            <person name="Matiuzzi M."/>
            <person name="Ramos R."/>
            <person name="Goes-Neto A."/>
            <person name="Soares S."/>
            <person name="Iseppon A.M.B."/>
            <person name="Souza E."/>
            <person name="Gama M."/>
        </authorList>
    </citation>
    <scope>NUCLEOTIDE SEQUENCE</scope>
    <source>
        <strain evidence="1">B4</strain>
    </source>
</reference>
<dbReference type="AlphaFoldDB" id="A0AAE3T379"/>
<evidence type="ECO:0000313" key="1">
    <source>
        <dbReference type="EMBL" id="MDB0521784.1"/>
    </source>
</evidence>
<protein>
    <submittedName>
        <fullName evidence="1">Uncharacterized protein</fullName>
    </submittedName>
</protein>